<comment type="caution">
    <text evidence="2">The sequence shown here is derived from an EMBL/GenBank/DDBJ whole genome shotgun (WGS) entry which is preliminary data.</text>
</comment>
<evidence type="ECO:0000313" key="2">
    <source>
        <dbReference type="EMBL" id="TQM66716.1"/>
    </source>
</evidence>
<dbReference type="OrthoDB" id="3482579at2"/>
<dbReference type="AlphaFoldDB" id="A0A543I7Z2"/>
<accession>A0A543I7Z2</accession>
<keyword evidence="1" id="KW-0812">Transmembrane</keyword>
<evidence type="ECO:0000313" key="3">
    <source>
        <dbReference type="Proteomes" id="UP000316706"/>
    </source>
</evidence>
<organism evidence="2 3">
    <name type="scientific">Actinomadura hallensis</name>
    <dbReference type="NCBI Taxonomy" id="337895"/>
    <lineage>
        <taxon>Bacteria</taxon>
        <taxon>Bacillati</taxon>
        <taxon>Actinomycetota</taxon>
        <taxon>Actinomycetes</taxon>
        <taxon>Streptosporangiales</taxon>
        <taxon>Thermomonosporaceae</taxon>
        <taxon>Actinomadura</taxon>
    </lineage>
</organism>
<feature type="transmembrane region" description="Helical" evidence="1">
    <location>
        <begin position="26"/>
        <end position="54"/>
    </location>
</feature>
<dbReference type="RefSeq" id="WP_141965819.1">
    <property type="nucleotide sequence ID" value="NZ_VFPO01000001.1"/>
</dbReference>
<protein>
    <recommendedName>
        <fullName evidence="4">DUF4190 domain-containing protein</fullName>
    </recommendedName>
</protein>
<name>A0A543I7Z2_9ACTN</name>
<dbReference type="Proteomes" id="UP000316706">
    <property type="component" value="Unassembled WGS sequence"/>
</dbReference>
<feature type="transmembrane region" description="Helical" evidence="1">
    <location>
        <begin position="66"/>
        <end position="88"/>
    </location>
</feature>
<gene>
    <name evidence="2" type="ORF">FHX41_0301</name>
</gene>
<dbReference type="EMBL" id="VFPO01000001">
    <property type="protein sequence ID" value="TQM66716.1"/>
    <property type="molecule type" value="Genomic_DNA"/>
</dbReference>
<keyword evidence="3" id="KW-1185">Reference proteome</keyword>
<reference evidence="2 3" key="1">
    <citation type="submission" date="2019-06" db="EMBL/GenBank/DDBJ databases">
        <title>Sequencing the genomes of 1000 actinobacteria strains.</title>
        <authorList>
            <person name="Klenk H.-P."/>
        </authorList>
    </citation>
    <scope>NUCLEOTIDE SEQUENCE [LARGE SCALE GENOMIC DNA]</scope>
    <source>
        <strain evidence="2 3">DSM 45043</strain>
    </source>
</reference>
<sequence>MTLPGYRTYSPPSPPRRSTLARASRVLGIVGLVGLVFCLAGMIPALVGVVLGTISLLRRDADRRPAIVGVVCSALALVIGAVALVWLLSKAAECGDETRYPDDSSRRNCVEREFPFAKSRSTTTP</sequence>
<evidence type="ECO:0000256" key="1">
    <source>
        <dbReference type="SAM" id="Phobius"/>
    </source>
</evidence>
<proteinExistence type="predicted"/>
<keyword evidence="1" id="KW-0472">Membrane</keyword>
<keyword evidence="1" id="KW-1133">Transmembrane helix</keyword>
<evidence type="ECO:0008006" key="4">
    <source>
        <dbReference type="Google" id="ProtNLM"/>
    </source>
</evidence>
<dbReference type="Gene3D" id="1.20.140.150">
    <property type="match status" value="1"/>
</dbReference>